<keyword evidence="1" id="KW-0285">Flavoprotein</keyword>
<evidence type="ECO:0000313" key="5">
    <source>
        <dbReference type="Proteomes" id="UP001610446"/>
    </source>
</evidence>
<evidence type="ECO:0000256" key="1">
    <source>
        <dbReference type="ARBA" id="ARBA00022630"/>
    </source>
</evidence>
<evidence type="ECO:0000256" key="2">
    <source>
        <dbReference type="ARBA" id="ARBA00022643"/>
    </source>
</evidence>
<evidence type="ECO:0000313" key="4">
    <source>
        <dbReference type="EMBL" id="KAL2836309.1"/>
    </source>
</evidence>
<organism evidence="4 5">
    <name type="scientific">Aspergillus pseudoustus</name>
    <dbReference type="NCBI Taxonomy" id="1810923"/>
    <lineage>
        <taxon>Eukaryota</taxon>
        <taxon>Fungi</taxon>
        <taxon>Dikarya</taxon>
        <taxon>Ascomycota</taxon>
        <taxon>Pezizomycotina</taxon>
        <taxon>Eurotiomycetes</taxon>
        <taxon>Eurotiomycetidae</taxon>
        <taxon>Eurotiales</taxon>
        <taxon>Aspergillaceae</taxon>
        <taxon>Aspergillus</taxon>
        <taxon>Aspergillus subgen. Nidulantes</taxon>
    </lineage>
</organism>
<dbReference type="CDD" id="cd04730">
    <property type="entry name" value="NPD_like"/>
    <property type="match status" value="1"/>
</dbReference>
<comment type="caution">
    <text evidence="4">The sequence shown here is derived from an EMBL/GenBank/DDBJ whole genome shotgun (WGS) entry which is preliminary data.</text>
</comment>
<dbReference type="Pfam" id="PF03060">
    <property type="entry name" value="NMO"/>
    <property type="match status" value="1"/>
</dbReference>
<dbReference type="PANTHER" id="PTHR32332">
    <property type="entry name" value="2-NITROPROPANE DIOXYGENASE"/>
    <property type="match status" value="1"/>
</dbReference>
<dbReference type="InterPro" id="IPR013785">
    <property type="entry name" value="Aldolase_TIM"/>
</dbReference>
<dbReference type="EMBL" id="JBFXLU010000181">
    <property type="protein sequence ID" value="KAL2836309.1"/>
    <property type="molecule type" value="Genomic_DNA"/>
</dbReference>
<keyword evidence="2" id="KW-0288">FMN</keyword>
<dbReference type="InterPro" id="IPR004136">
    <property type="entry name" value="NMO"/>
</dbReference>
<gene>
    <name evidence="4" type="ORF">BJY01DRAFT_238321</name>
</gene>
<reference evidence="4 5" key="1">
    <citation type="submission" date="2024-07" db="EMBL/GenBank/DDBJ databases">
        <title>Section-level genome sequencing and comparative genomics of Aspergillus sections Usti and Cavernicolus.</title>
        <authorList>
            <consortium name="Lawrence Berkeley National Laboratory"/>
            <person name="Nybo J.L."/>
            <person name="Vesth T.C."/>
            <person name="Theobald S."/>
            <person name="Frisvad J.C."/>
            <person name="Larsen T.O."/>
            <person name="Kjaerboelling I."/>
            <person name="Rothschild-Mancinelli K."/>
            <person name="Lyhne E.K."/>
            <person name="Kogle M.E."/>
            <person name="Barry K."/>
            <person name="Clum A."/>
            <person name="Na H."/>
            <person name="Ledsgaard L."/>
            <person name="Lin J."/>
            <person name="Lipzen A."/>
            <person name="Kuo A."/>
            <person name="Riley R."/>
            <person name="Mondo S."/>
            <person name="Labutti K."/>
            <person name="Haridas S."/>
            <person name="Pangalinan J."/>
            <person name="Salamov A.A."/>
            <person name="Simmons B.A."/>
            <person name="Magnuson J.K."/>
            <person name="Chen J."/>
            <person name="Drula E."/>
            <person name="Henrissat B."/>
            <person name="Wiebenga A."/>
            <person name="Lubbers R.J."/>
            <person name="Gomes A.C."/>
            <person name="Makela M.R."/>
            <person name="Stajich J."/>
            <person name="Grigoriev I.V."/>
            <person name="Mortensen U.H."/>
            <person name="De Vries R.P."/>
            <person name="Baker S.E."/>
            <person name="Andersen M.R."/>
        </authorList>
    </citation>
    <scope>NUCLEOTIDE SEQUENCE [LARGE SCALE GENOMIC DNA]</scope>
    <source>
        <strain evidence="4 5">CBS 123904</strain>
    </source>
</reference>
<dbReference type="SUPFAM" id="SSF51412">
    <property type="entry name" value="Inosine monophosphate dehydrogenase (IMPDH)"/>
    <property type="match status" value="1"/>
</dbReference>
<protein>
    <submittedName>
        <fullName evidence="4">2-nitropropane dioxygenase</fullName>
    </submittedName>
</protein>
<keyword evidence="3" id="KW-0560">Oxidoreductase</keyword>
<proteinExistence type="predicted"/>
<dbReference type="Gene3D" id="3.20.20.70">
    <property type="entry name" value="Aldolase class I"/>
    <property type="match status" value="1"/>
</dbReference>
<keyword evidence="5" id="KW-1185">Reference proteome</keyword>
<dbReference type="Proteomes" id="UP001610446">
    <property type="component" value="Unassembled WGS sequence"/>
</dbReference>
<dbReference type="PANTHER" id="PTHR32332:SF34">
    <property type="entry name" value="2-NITROPROPANE DIOXYGENASE FAMILY, PUTATIVE-RELATED"/>
    <property type="match status" value="1"/>
</dbReference>
<dbReference type="GO" id="GO:0051213">
    <property type="term" value="F:dioxygenase activity"/>
    <property type="evidence" value="ECO:0007669"/>
    <property type="project" value="UniProtKB-KW"/>
</dbReference>
<keyword evidence="4" id="KW-0223">Dioxygenase</keyword>
<sequence>MSDDPLLQDFPWAHAPILANAPMSGVATSSLAAAVTSAGGLGLIGFLDNPRMLDVQLQRAKTLLLHKQESEVAPSTKRVEEASADQDAGSDILPVGVGVIVLGMSMSPFLPLVAKHRPAIVWLSFGEAKDFTSWTESIRVTSPRTKVWVQVGSVDAALQSAQACHPDALVLQGTDAGGHGHARGSSVITLIPEVSDVLVENGFVGSRSISLVAAGGIMDGRGVAAAMALGVSGVVMGTRFLGAHETEIPQEYRREILSASDEGQSTVRSRIFDEMWFPSAWPEMYDGRCLRNACYDECERGVSIDEIRAGLYARASGGQAGGDSFKDMSSLWAGTGVGLVRNIENAGDIVQGVREHAKQRLRDTFLVHCSA</sequence>
<evidence type="ECO:0000256" key="3">
    <source>
        <dbReference type="ARBA" id="ARBA00023002"/>
    </source>
</evidence>
<accession>A0ABR4J9R7</accession>
<name>A0ABR4J9R7_9EURO</name>